<name>A0ABX1GFA5_9GAMM</name>
<proteinExistence type="predicted"/>
<dbReference type="PANTHER" id="PTHR34475:SF1">
    <property type="entry name" value="CYTOSKELETON PROTEIN RODZ"/>
    <property type="match status" value="1"/>
</dbReference>
<sequence length="257" mass="28388">MKESHNDIYSGPPGSVLQEARLQAGKSVAETAEALNLLKTYVEALERNDYTRFNSPLFARGYIKSYARYMGLEEAPLLRDCDRICRRDDEAASKRSVKPGSRAPGHAKAYLLCAAALLLWVCSYFFFGMGNRSDVDVTVMSERYAPLPELRAQPSLGETLLQMPALEEGDTSTEDGTPAVIEFTVAEDVWIELRDIHGKVVLSGIRPAGEQHKMTVDGPVQLTMSYWPAVSVQYNEQPVDLSAVAESNAVRVQIGEL</sequence>
<dbReference type="PANTHER" id="PTHR34475">
    <property type="match status" value="1"/>
</dbReference>
<protein>
    <submittedName>
        <fullName evidence="3">Helix-turn-helix domain-containing protein</fullName>
    </submittedName>
</protein>
<keyword evidence="1" id="KW-1133">Transmembrane helix</keyword>
<evidence type="ECO:0000256" key="1">
    <source>
        <dbReference type="SAM" id="Phobius"/>
    </source>
</evidence>
<dbReference type="InterPro" id="IPR050400">
    <property type="entry name" value="Bact_Cytoskel_RodZ"/>
</dbReference>
<keyword evidence="1" id="KW-0812">Transmembrane</keyword>
<gene>
    <name evidence="3" type="ORF">HCU74_09335</name>
</gene>
<accession>A0ABX1GFA5</accession>
<dbReference type="Pfam" id="PF13464">
    <property type="entry name" value="RodZ_C"/>
    <property type="match status" value="1"/>
</dbReference>
<evidence type="ECO:0000313" key="3">
    <source>
        <dbReference type="EMBL" id="NKI17621.1"/>
    </source>
</evidence>
<organism evidence="3 4">
    <name type="scientific">Spongiibacter thalassae</name>
    <dbReference type="NCBI Taxonomy" id="2721624"/>
    <lineage>
        <taxon>Bacteria</taxon>
        <taxon>Pseudomonadati</taxon>
        <taxon>Pseudomonadota</taxon>
        <taxon>Gammaproteobacteria</taxon>
        <taxon>Cellvibrionales</taxon>
        <taxon>Spongiibacteraceae</taxon>
        <taxon>Spongiibacter</taxon>
    </lineage>
</organism>
<dbReference type="RefSeq" id="WP_168450170.1">
    <property type="nucleotide sequence ID" value="NZ_JAAWWK010000003.1"/>
</dbReference>
<dbReference type="Pfam" id="PF13413">
    <property type="entry name" value="HTH_25"/>
    <property type="match status" value="1"/>
</dbReference>
<keyword evidence="1" id="KW-0472">Membrane</keyword>
<feature type="domain" description="Cytoskeleton protein RodZ-like C-terminal" evidence="2">
    <location>
        <begin position="183"/>
        <end position="252"/>
    </location>
</feature>
<reference evidence="3 4" key="1">
    <citation type="submission" date="2020-04" db="EMBL/GenBank/DDBJ databases">
        <authorList>
            <person name="Yoon J."/>
        </authorList>
    </citation>
    <scope>NUCLEOTIDE SEQUENCE [LARGE SCALE GENOMIC DNA]</scope>
    <source>
        <strain evidence="3 4">KMU-166</strain>
    </source>
</reference>
<feature type="transmembrane region" description="Helical" evidence="1">
    <location>
        <begin position="109"/>
        <end position="127"/>
    </location>
</feature>
<dbReference type="Proteomes" id="UP000765845">
    <property type="component" value="Unassembled WGS sequence"/>
</dbReference>
<evidence type="ECO:0000259" key="2">
    <source>
        <dbReference type="Pfam" id="PF13464"/>
    </source>
</evidence>
<dbReference type="CDD" id="cd00093">
    <property type="entry name" value="HTH_XRE"/>
    <property type="match status" value="1"/>
</dbReference>
<comment type="caution">
    <text evidence="3">The sequence shown here is derived from an EMBL/GenBank/DDBJ whole genome shotgun (WGS) entry which is preliminary data.</text>
</comment>
<evidence type="ECO:0000313" key="4">
    <source>
        <dbReference type="Proteomes" id="UP000765845"/>
    </source>
</evidence>
<dbReference type="EMBL" id="JAAWWK010000003">
    <property type="protein sequence ID" value="NKI17621.1"/>
    <property type="molecule type" value="Genomic_DNA"/>
</dbReference>
<dbReference type="InterPro" id="IPR025194">
    <property type="entry name" value="RodZ-like_C"/>
</dbReference>
<dbReference type="InterPro" id="IPR010982">
    <property type="entry name" value="Lambda_DNA-bd_dom_sf"/>
</dbReference>
<dbReference type="InterPro" id="IPR001387">
    <property type="entry name" value="Cro/C1-type_HTH"/>
</dbReference>
<dbReference type="Gene3D" id="1.10.260.40">
    <property type="entry name" value="lambda repressor-like DNA-binding domains"/>
    <property type="match status" value="1"/>
</dbReference>
<keyword evidence="4" id="KW-1185">Reference proteome</keyword>